<dbReference type="InterPro" id="IPR011044">
    <property type="entry name" value="Quino_amine_DH_bsu"/>
</dbReference>
<reference evidence="2" key="1">
    <citation type="submission" date="2021-01" db="EMBL/GenBank/DDBJ databases">
        <title>Whole genome shotgun sequence of Rhizocola hellebori NBRC 109834.</title>
        <authorList>
            <person name="Komaki H."/>
            <person name="Tamura T."/>
        </authorList>
    </citation>
    <scope>NUCLEOTIDE SEQUENCE</scope>
    <source>
        <strain evidence="2">NBRC 109834</strain>
    </source>
</reference>
<dbReference type="Proteomes" id="UP000612899">
    <property type="component" value="Unassembled WGS sequence"/>
</dbReference>
<protein>
    <recommendedName>
        <fullName evidence="4">WD40 repeat domain-containing protein</fullName>
    </recommendedName>
</protein>
<dbReference type="RefSeq" id="WP_203912851.1">
    <property type="nucleotide sequence ID" value="NZ_BONY01000061.1"/>
</dbReference>
<keyword evidence="1" id="KW-0812">Transmembrane</keyword>
<proteinExistence type="predicted"/>
<keyword evidence="1" id="KW-1133">Transmembrane helix</keyword>
<evidence type="ECO:0000313" key="3">
    <source>
        <dbReference type="Proteomes" id="UP000612899"/>
    </source>
</evidence>
<keyword evidence="3" id="KW-1185">Reference proteome</keyword>
<dbReference type="EMBL" id="BONY01000061">
    <property type="protein sequence ID" value="GIH09123.1"/>
    <property type="molecule type" value="Genomic_DNA"/>
</dbReference>
<comment type="caution">
    <text evidence="2">The sequence shown here is derived from an EMBL/GenBank/DDBJ whole genome shotgun (WGS) entry which is preliminary data.</text>
</comment>
<dbReference type="AlphaFoldDB" id="A0A8J3QDX9"/>
<organism evidence="2 3">
    <name type="scientific">Rhizocola hellebori</name>
    <dbReference type="NCBI Taxonomy" id="1392758"/>
    <lineage>
        <taxon>Bacteria</taxon>
        <taxon>Bacillati</taxon>
        <taxon>Actinomycetota</taxon>
        <taxon>Actinomycetes</taxon>
        <taxon>Micromonosporales</taxon>
        <taxon>Micromonosporaceae</taxon>
        <taxon>Rhizocola</taxon>
    </lineage>
</organism>
<keyword evidence="1" id="KW-0472">Membrane</keyword>
<evidence type="ECO:0000256" key="1">
    <source>
        <dbReference type="SAM" id="Phobius"/>
    </source>
</evidence>
<gene>
    <name evidence="2" type="ORF">Rhe02_71900</name>
</gene>
<dbReference type="SUPFAM" id="SSF50969">
    <property type="entry name" value="YVTN repeat-like/Quinoprotein amine dehydrogenase"/>
    <property type="match status" value="1"/>
</dbReference>
<feature type="transmembrane region" description="Helical" evidence="1">
    <location>
        <begin position="40"/>
        <end position="60"/>
    </location>
</feature>
<accession>A0A8J3QDX9</accession>
<evidence type="ECO:0000313" key="2">
    <source>
        <dbReference type="EMBL" id="GIH09123.1"/>
    </source>
</evidence>
<evidence type="ECO:0008006" key="4">
    <source>
        <dbReference type="Google" id="ProtNLM"/>
    </source>
</evidence>
<name>A0A8J3QDX9_9ACTN</name>
<sequence>MLEDDLREMFGARVRTPPSALDPAGVAISRGRRGVRGRRLTLITVACVAFAAMLGGAATLKGMWTPPGEFTDVLTYEGLFGRDIEQPEKAGADLPTIEVPIDVHVGSDLWTADGRKLSLTGMSQVIEVIRVPAGWLYTDDFRLRLMTLGGNSVPIRDNISSWAVSMDGKRVVTAGASESLMVTEAATGATIEATVPTKTRAVGFAGGHVILQHDAAGFDRWEAGVQIYQQTWNNRLLAVYGSSSEQTLGLVEEKGAVCLSDVAPTDRGWAVGQSLGCGELLRAAGRDRLGRADVSLSPDGRWLAIPSDTGVQVIDVGLARATGELAVALTCPSASHAPAVWADDKTVLTISSASGIVACGMDGSRGKVPLPSGVSTGWALVPRYGVSA</sequence>